<evidence type="ECO:0000256" key="3">
    <source>
        <dbReference type="PROSITE-ProRule" id="PRU10141"/>
    </source>
</evidence>
<dbReference type="Pfam" id="PF13191">
    <property type="entry name" value="AAA_16"/>
    <property type="match status" value="1"/>
</dbReference>
<dbReference type="SUPFAM" id="SSF52540">
    <property type="entry name" value="P-loop containing nucleoside triphosphate hydrolases"/>
    <property type="match status" value="1"/>
</dbReference>
<feature type="region of interest" description="Disordered" evidence="4">
    <location>
        <begin position="310"/>
        <end position="333"/>
    </location>
</feature>
<dbReference type="PROSITE" id="PS00108">
    <property type="entry name" value="PROTEIN_KINASE_ST"/>
    <property type="match status" value="1"/>
</dbReference>
<keyword evidence="6" id="KW-0418">Kinase</keyword>
<dbReference type="Proteomes" id="UP001221838">
    <property type="component" value="Unassembled WGS sequence"/>
</dbReference>
<keyword evidence="6" id="KW-0808">Transferase</keyword>
<keyword evidence="2 3" id="KW-0067">ATP-binding</keyword>
<sequence length="1169" mass="126602">MEHPDLGPYRILGVLGRGGMGQVFRGQHRESGQLAALKTVHAPSSLYLSSLRREVRALGQVRHSGLVRILDQGIDEGRPWYAMELLLGRTLRDVLAGDPRAPEGGEPTLPTEGAAALPPRSEDGATAPPPLARAFSLLGLLRDVCAPLAALHSAGLVHRDLKPENIFVTGHGVPVLVDLGIAARFGGATGRESFTSGEELQAIGTRPYMAPEQLRGELVDARADLYALGTILYECLTGQRPFTSASPGAVLARRPGQRPIAPSQLVLGIPPELDSLVLRLLEPRPRDRLGYAEDVAGLLEQALCGWEHVPPRRSEPWERSPPANRSSTPRARPWLYRPDFTGREHVADRLAAAVDQLRREGRGGRIYIGGESGVGKTRLVMELARRAMGQGLRVASCPCRPGDAPGAEPIPSAPLHPFRPLLLALADRCRAGGSPVTAELLGPAGRVLAPYEPSLMEAPGLEHYPELPPLDATSTRLRLFDALASALLAFTGHGPLVLVLDDLQWADELSLGFLRSIGHGPLAEAPVLILGTYRSGAPGGPLVSVIEAAGGSQVELGQLDDASVRTMASSMLALPEVPADIGGFLAAAAEGNPFLVAEYLRAAIEAGVLVREPDGQWRFLPSEAPGVTVPSLPRSLDELISGRMSSLGRAEQAVLDAAAVLGHSLEEDLLARLAGLEESEASDAVQSLCLRAILEQEGRLCFVQERLREAAYSRIPPDRRVLLHQRAALLLEGSGLEPADLHAAVASHHARARAHEQAYAGFVRGAEHARRTDANEQAVALYRAALREAEALSGPFPPGITPPEEQREHLGDLLAMLGHPEEARASYEKVLHALPAAGALGRARLHRKLGKSWEPQHRHEEALASFARAEACLGTTPGEGPPAAAWWREWVQLQIERISTHYWAANTVELEALIERAQPLVAARGTPLQRARFFQSLVQRNLRAERYAASAGTAGYARQSLLALQEDGDRVEVATARFTFAAVLLWHGALDEAEAEMRAAIDEAERLAHTPLQARCWTYLTMLQRQRQRTDAVQRLARKALKVAMACQMADYAAAAEANLGWGAWREGRLTDAEALCQSALARWMPLSLVFPFQWVARWPLLEMAHRRGESRAVLAHARALLESRQQKLPALTREALEHALENDSQGRREESAMAIESALEFARCLGHL</sequence>
<dbReference type="InterPro" id="IPR041664">
    <property type="entry name" value="AAA_16"/>
</dbReference>
<dbReference type="SMART" id="SM00220">
    <property type="entry name" value="S_TKc"/>
    <property type="match status" value="1"/>
</dbReference>
<dbReference type="Gene3D" id="1.25.40.10">
    <property type="entry name" value="Tetratricopeptide repeat domain"/>
    <property type="match status" value="2"/>
</dbReference>
<dbReference type="CDD" id="cd14014">
    <property type="entry name" value="STKc_PknB_like"/>
    <property type="match status" value="1"/>
</dbReference>
<evidence type="ECO:0000313" key="7">
    <source>
        <dbReference type="Proteomes" id="UP001221838"/>
    </source>
</evidence>
<evidence type="ECO:0000259" key="5">
    <source>
        <dbReference type="PROSITE" id="PS50011"/>
    </source>
</evidence>
<dbReference type="PANTHER" id="PTHR16305">
    <property type="entry name" value="TESTICULAR SOLUBLE ADENYLYL CYCLASE"/>
    <property type="match status" value="1"/>
</dbReference>
<dbReference type="InterPro" id="IPR027417">
    <property type="entry name" value="P-loop_NTPase"/>
</dbReference>
<organism evidence="6 7">
    <name type="scientific">Stigmatella ashevillensis</name>
    <dbReference type="NCBI Taxonomy" id="2995309"/>
    <lineage>
        <taxon>Bacteria</taxon>
        <taxon>Pseudomonadati</taxon>
        <taxon>Myxococcota</taxon>
        <taxon>Myxococcia</taxon>
        <taxon>Myxococcales</taxon>
        <taxon>Cystobacterineae</taxon>
        <taxon>Archangiaceae</taxon>
        <taxon>Stigmatella</taxon>
    </lineage>
</organism>
<feature type="binding site" evidence="3">
    <location>
        <position position="38"/>
    </location>
    <ligand>
        <name>ATP</name>
        <dbReference type="ChEBI" id="CHEBI:30616"/>
    </ligand>
</feature>
<dbReference type="Gene3D" id="1.10.510.10">
    <property type="entry name" value="Transferase(Phosphotransferase) domain 1"/>
    <property type="match status" value="1"/>
</dbReference>
<dbReference type="InterPro" id="IPR011990">
    <property type="entry name" value="TPR-like_helical_dom_sf"/>
</dbReference>
<dbReference type="PANTHER" id="PTHR16305:SF35">
    <property type="entry name" value="TRANSCRIPTIONAL ACTIVATOR DOMAIN"/>
    <property type="match status" value="1"/>
</dbReference>
<keyword evidence="7" id="KW-1185">Reference proteome</keyword>
<dbReference type="Pfam" id="PF00069">
    <property type="entry name" value="Pkinase"/>
    <property type="match status" value="1"/>
</dbReference>
<name>A0ABT5DLX3_9BACT</name>
<dbReference type="PROSITE" id="PS50011">
    <property type="entry name" value="PROTEIN_KINASE_DOM"/>
    <property type="match status" value="1"/>
</dbReference>
<proteinExistence type="predicted"/>
<evidence type="ECO:0000256" key="2">
    <source>
        <dbReference type="ARBA" id="ARBA00022840"/>
    </source>
</evidence>
<evidence type="ECO:0000256" key="1">
    <source>
        <dbReference type="ARBA" id="ARBA00022741"/>
    </source>
</evidence>
<reference evidence="6 7" key="1">
    <citation type="submission" date="2022-11" db="EMBL/GenBank/DDBJ databases">
        <title>Minimal conservation of predation-associated metabolite biosynthetic gene clusters underscores biosynthetic potential of Myxococcota including descriptions for ten novel species: Archangium lansinium sp. nov., Myxococcus landrumus sp. nov., Nannocystis bai.</title>
        <authorList>
            <person name="Ahearne A."/>
            <person name="Stevens C."/>
            <person name="Dowd S."/>
        </authorList>
    </citation>
    <scope>NUCLEOTIDE SEQUENCE [LARGE SCALE GENOMIC DNA]</scope>
    <source>
        <strain evidence="6 7">NCWAL01</strain>
    </source>
</reference>
<dbReference type="Gene3D" id="3.30.200.20">
    <property type="entry name" value="Phosphorylase Kinase, domain 1"/>
    <property type="match status" value="1"/>
</dbReference>
<protein>
    <submittedName>
        <fullName evidence="6">Protein kinase</fullName>
    </submittedName>
</protein>
<feature type="region of interest" description="Disordered" evidence="4">
    <location>
        <begin position="97"/>
        <end position="128"/>
    </location>
</feature>
<evidence type="ECO:0000313" key="6">
    <source>
        <dbReference type="EMBL" id="MDC0714531.1"/>
    </source>
</evidence>
<dbReference type="GO" id="GO:0016301">
    <property type="term" value="F:kinase activity"/>
    <property type="evidence" value="ECO:0007669"/>
    <property type="project" value="UniProtKB-KW"/>
</dbReference>
<dbReference type="InterPro" id="IPR008271">
    <property type="entry name" value="Ser/Thr_kinase_AS"/>
</dbReference>
<dbReference type="EMBL" id="JAQNDM010000002">
    <property type="protein sequence ID" value="MDC0714531.1"/>
    <property type="molecule type" value="Genomic_DNA"/>
</dbReference>
<dbReference type="InterPro" id="IPR011009">
    <property type="entry name" value="Kinase-like_dom_sf"/>
</dbReference>
<keyword evidence="1 3" id="KW-0547">Nucleotide-binding</keyword>
<dbReference type="SUPFAM" id="SSF48452">
    <property type="entry name" value="TPR-like"/>
    <property type="match status" value="2"/>
</dbReference>
<dbReference type="InterPro" id="IPR017441">
    <property type="entry name" value="Protein_kinase_ATP_BS"/>
</dbReference>
<evidence type="ECO:0000256" key="4">
    <source>
        <dbReference type="SAM" id="MobiDB-lite"/>
    </source>
</evidence>
<dbReference type="SUPFAM" id="SSF56112">
    <property type="entry name" value="Protein kinase-like (PK-like)"/>
    <property type="match status" value="1"/>
</dbReference>
<feature type="domain" description="Protein kinase" evidence="5">
    <location>
        <begin position="9"/>
        <end position="303"/>
    </location>
</feature>
<accession>A0ABT5DLX3</accession>
<gene>
    <name evidence="6" type="ORF">POL68_39150</name>
</gene>
<comment type="caution">
    <text evidence="6">The sequence shown here is derived from an EMBL/GenBank/DDBJ whole genome shotgun (WGS) entry which is preliminary data.</text>
</comment>
<dbReference type="InterPro" id="IPR000719">
    <property type="entry name" value="Prot_kinase_dom"/>
</dbReference>
<dbReference type="PROSITE" id="PS00107">
    <property type="entry name" value="PROTEIN_KINASE_ATP"/>
    <property type="match status" value="1"/>
</dbReference>
<dbReference type="RefSeq" id="WP_272145194.1">
    <property type="nucleotide sequence ID" value="NZ_JAQNDM010000002.1"/>
</dbReference>